<organism evidence="1 2">
    <name type="scientific">Trichonephila clavipes</name>
    <name type="common">Golden silk orbweaver</name>
    <name type="synonym">Nephila clavipes</name>
    <dbReference type="NCBI Taxonomy" id="2585209"/>
    <lineage>
        <taxon>Eukaryota</taxon>
        <taxon>Metazoa</taxon>
        <taxon>Ecdysozoa</taxon>
        <taxon>Arthropoda</taxon>
        <taxon>Chelicerata</taxon>
        <taxon>Arachnida</taxon>
        <taxon>Araneae</taxon>
        <taxon>Araneomorphae</taxon>
        <taxon>Entelegynae</taxon>
        <taxon>Araneoidea</taxon>
        <taxon>Nephilidae</taxon>
        <taxon>Trichonephila</taxon>
    </lineage>
</organism>
<dbReference type="EMBL" id="BMAU01021338">
    <property type="protein sequence ID" value="GFY16342.1"/>
    <property type="molecule type" value="Genomic_DNA"/>
</dbReference>
<accession>A0A8X6VF85</accession>
<proteinExistence type="predicted"/>
<comment type="caution">
    <text evidence="1">The sequence shown here is derived from an EMBL/GenBank/DDBJ whole genome shotgun (WGS) entry which is preliminary data.</text>
</comment>
<dbReference type="Proteomes" id="UP000887159">
    <property type="component" value="Unassembled WGS sequence"/>
</dbReference>
<sequence length="88" mass="9475">MITANIEAADGLANGAVGKLLQVELGDQNRVLRIWHLFPNGFDVKARGKVAGHANAKGIGREMVPISQRSATVPLKRDIISHLNQPVL</sequence>
<keyword evidence="2" id="KW-1185">Reference proteome</keyword>
<dbReference type="AlphaFoldDB" id="A0A8X6VF85"/>
<protein>
    <submittedName>
        <fullName evidence="1">Uncharacterized protein</fullName>
    </submittedName>
</protein>
<reference evidence="1" key="1">
    <citation type="submission" date="2020-08" db="EMBL/GenBank/DDBJ databases">
        <title>Multicomponent nature underlies the extraordinary mechanical properties of spider dragline silk.</title>
        <authorList>
            <person name="Kono N."/>
            <person name="Nakamura H."/>
            <person name="Mori M."/>
            <person name="Yoshida Y."/>
            <person name="Ohtoshi R."/>
            <person name="Malay A.D."/>
            <person name="Moran D.A.P."/>
            <person name="Tomita M."/>
            <person name="Numata K."/>
            <person name="Arakawa K."/>
        </authorList>
    </citation>
    <scope>NUCLEOTIDE SEQUENCE</scope>
</reference>
<evidence type="ECO:0000313" key="1">
    <source>
        <dbReference type="EMBL" id="GFY16342.1"/>
    </source>
</evidence>
<name>A0A8X6VF85_TRICX</name>
<evidence type="ECO:0000313" key="2">
    <source>
        <dbReference type="Proteomes" id="UP000887159"/>
    </source>
</evidence>
<gene>
    <name evidence="1" type="ORF">TNCV_2349871</name>
</gene>